<evidence type="ECO:0000313" key="1">
    <source>
        <dbReference type="EMBL" id="MDQ0254499.1"/>
    </source>
</evidence>
<reference evidence="1 2" key="1">
    <citation type="submission" date="2023-07" db="EMBL/GenBank/DDBJ databases">
        <title>Genomic Encyclopedia of Type Strains, Phase IV (KMG-IV): sequencing the most valuable type-strain genomes for metagenomic binning, comparative biology and taxonomic classification.</title>
        <authorList>
            <person name="Goeker M."/>
        </authorList>
    </citation>
    <scope>NUCLEOTIDE SEQUENCE [LARGE SCALE GENOMIC DNA]</scope>
    <source>
        <strain evidence="1 2">DSM 9768</strain>
    </source>
</reference>
<gene>
    <name evidence="1" type="ORF">J2S74_001878</name>
</gene>
<accession>A0ABT9ZUE4</accession>
<organism evidence="1 2">
    <name type="scientific">Evansella vedderi</name>
    <dbReference type="NCBI Taxonomy" id="38282"/>
    <lineage>
        <taxon>Bacteria</taxon>
        <taxon>Bacillati</taxon>
        <taxon>Bacillota</taxon>
        <taxon>Bacilli</taxon>
        <taxon>Bacillales</taxon>
        <taxon>Bacillaceae</taxon>
        <taxon>Evansella</taxon>
    </lineage>
</organism>
<name>A0ABT9ZUE4_9BACI</name>
<protein>
    <submittedName>
        <fullName evidence="1">Uncharacterized protein</fullName>
    </submittedName>
</protein>
<evidence type="ECO:0000313" key="2">
    <source>
        <dbReference type="Proteomes" id="UP001230005"/>
    </source>
</evidence>
<keyword evidence="2" id="KW-1185">Reference proteome</keyword>
<comment type="caution">
    <text evidence="1">The sequence shown here is derived from an EMBL/GenBank/DDBJ whole genome shotgun (WGS) entry which is preliminary data.</text>
</comment>
<dbReference type="EMBL" id="JAUSUG010000006">
    <property type="protein sequence ID" value="MDQ0254499.1"/>
    <property type="molecule type" value="Genomic_DNA"/>
</dbReference>
<sequence length="55" mass="6697">MISRLEQEEYWTELFRKAHRADQESIDYIVSQIPREIDMMVGEMVYDRWDCVGRA</sequence>
<dbReference type="RefSeq" id="WP_307324549.1">
    <property type="nucleotide sequence ID" value="NZ_JAUSUG010000006.1"/>
</dbReference>
<proteinExistence type="predicted"/>
<dbReference type="Proteomes" id="UP001230005">
    <property type="component" value="Unassembled WGS sequence"/>
</dbReference>